<dbReference type="AlphaFoldDB" id="A0A2T2YEE6"/>
<name>A0A2T2YEE6_9BACT</name>
<gene>
    <name evidence="1" type="ORF">AHMF7605_10345</name>
</gene>
<proteinExistence type="predicted"/>
<keyword evidence="2" id="KW-1185">Reference proteome</keyword>
<organism evidence="1 2">
    <name type="scientific">Adhaeribacter arboris</name>
    <dbReference type="NCBI Taxonomy" id="2072846"/>
    <lineage>
        <taxon>Bacteria</taxon>
        <taxon>Pseudomonadati</taxon>
        <taxon>Bacteroidota</taxon>
        <taxon>Cytophagia</taxon>
        <taxon>Cytophagales</taxon>
        <taxon>Hymenobacteraceae</taxon>
        <taxon>Adhaeribacter</taxon>
    </lineage>
</organism>
<sequence>MQNNSANTLNGRPLTFGDLGQILKAREHYAKSAGQLPVATLGEEYHFDTNTTSLKYDFQCIKTRCQEQHTRALTYKQYYALEDADLDIQCSCGAKYQMRHDDFFVVPESLLPSYFPRKPELPTLFNLNPAKSCVS</sequence>
<reference evidence="1 2" key="1">
    <citation type="submission" date="2018-03" db="EMBL/GenBank/DDBJ databases">
        <title>Adhaeribacter sp. HMF7605 Genome sequencing and assembly.</title>
        <authorList>
            <person name="Kang H."/>
            <person name="Kang J."/>
            <person name="Cha I."/>
            <person name="Kim H."/>
            <person name="Joh K."/>
        </authorList>
    </citation>
    <scope>NUCLEOTIDE SEQUENCE [LARGE SCALE GENOMIC DNA]</scope>
    <source>
        <strain evidence="1 2">HMF7605</strain>
    </source>
</reference>
<evidence type="ECO:0000313" key="2">
    <source>
        <dbReference type="Proteomes" id="UP000240357"/>
    </source>
</evidence>
<dbReference type="RefSeq" id="WP_106928977.1">
    <property type="nucleotide sequence ID" value="NZ_PYFT01000001.1"/>
</dbReference>
<dbReference type="Proteomes" id="UP000240357">
    <property type="component" value="Unassembled WGS sequence"/>
</dbReference>
<protein>
    <submittedName>
        <fullName evidence="1">Uncharacterized protein</fullName>
    </submittedName>
</protein>
<comment type="caution">
    <text evidence="1">The sequence shown here is derived from an EMBL/GenBank/DDBJ whole genome shotgun (WGS) entry which is preliminary data.</text>
</comment>
<dbReference type="EMBL" id="PYFT01000001">
    <property type="protein sequence ID" value="PSR53887.1"/>
    <property type="molecule type" value="Genomic_DNA"/>
</dbReference>
<accession>A0A2T2YEE6</accession>
<evidence type="ECO:0000313" key="1">
    <source>
        <dbReference type="EMBL" id="PSR53887.1"/>
    </source>
</evidence>